<feature type="transmembrane region" description="Helical" evidence="10">
    <location>
        <begin position="31"/>
        <end position="53"/>
    </location>
</feature>
<proteinExistence type="inferred from homology"/>
<comment type="subcellular location">
    <subcellularLocation>
        <location evidence="1 10">Cell membrane</location>
        <topology evidence="1 10">Multi-pass membrane protein</topology>
    </subcellularLocation>
</comment>
<dbReference type="EMBL" id="ACPB03013330">
    <property type="status" value="NOT_ANNOTATED_CDS"/>
    <property type="molecule type" value="Genomic_DNA"/>
</dbReference>
<dbReference type="GO" id="GO:0007165">
    <property type="term" value="P:signal transduction"/>
    <property type="evidence" value="ECO:0007669"/>
    <property type="project" value="UniProtKB-KW"/>
</dbReference>
<sequence length="373" mass="43640">MIPPSTRLYLLIEMAGFGYRPEHKYPTCMKLYMIFMMITYAINWCIIIVALYYEEDNFNTKAELIHYLLESVIATVKYLNFLLRFKEVRGLMKFVDEVRESCRSDPNNQSFIEESEKSESKALKNCFIVAITVPIIFCTSSSLVYMISGLKKLPFLYWVPFDSQRYFWFALAFQLIIYSTAFKVYLGSFGFNILLVMVITSYMKVLQRLLTTKYGETAKRRSAYILHQNINRLVFLTNEFLSGQFLFEISFSAIKLSLRIFAFIKVFSTRKQDVFVSFGILIFSMSSPVAISIIGEMIKSESEKIFAAAYDNVWYEEKEEKTKKELLLVLKASLRPHSLHYRRLTSFNMETFGELLQASYSYLTMLLQFSEIN</sequence>
<evidence type="ECO:0000256" key="6">
    <source>
        <dbReference type="ARBA" id="ARBA00022989"/>
    </source>
</evidence>
<evidence type="ECO:0000313" key="12">
    <source>
        <dbReference type="Proteomes" id="UP000015103"/>
    </source>
</evidence>
<dbReference type="GO" id="GO:0005886">
    <property type="term" value="C:plasma membrane"/>
    <property type="evidence" value="ECO:0007669"/>
    <property type="project" value="UniProtKB-SubCell"/>
</dbReference>
<comment type="caution">
    <text evidence="10">Lacks conserved residue(s) required for the propagation of feature annotation.</text>
</comment>
<evidence type="ECO:0000256" key="8">
    <source>
        <dbReference type="ARBA" id="ARBA00023170"/>
    </source>
</evidence>
<evidence type="ECO:0000256" key="2">
    <source>
        <dbReference type="ARBA" id="ARBA00022475"/>
    </source>
</evidence>
<comment type="similarity">
    <text evidence="10">Belongs to the insect chemoreceptor superfamily. Heteromeric odorant receptor channel (TC 1.A.69) family.</text>
</comment>
<evidence type="ECO:0000256" key="1">
    <source>
        <dbReference type="ARBA" id="ARBA00004651"/>
    </source>
</evidence>
<keyword evidence="5 10" id="KW-0552">Olfaction</keyword>
<evidence type="ECO:0000256" key="3">
    <source>
        <dbReference type="ARBA" id="ARBA00022606"/>
    </source>
</evidence>
<keyword evidence="7 10" id="KW-0472">Membrane</keyword>
<dbReference type="VEuPathDB" id="VectorBase:RPRC002162"/>
<dbReference type="GO" id="GO:0004984">
    <property type="term" value="F:olfactory receptor activity"/>
    <property type="evidence" value="ECO:0007669"/>
    <property type="project" value="InterPro"/>
</dbReference>
<dbReference type="AlphaFoldDB" id="T1HDP0"/>
<dbReference type="RefSeq" id="XP_073998745.1">
    <property type="nucleotide sequence ID" value="XM_074142644.1"/>
</dbReference>
<reference evidence="11" key="1">
    <citation type="submission" date="2015-05" db="UniProtKB">
        <authorList>
            <consortium name="EnsemblMetazoa"/>
        </authorList>
    </citation>
    <scope>IDENTIFICATION</scope>
</reference>
<feature type="transmembrane region" description="Helical" evidence="10">
    <location>
        <begin position="126"/>
        <end position="147"/>
    </location>
</feature>
<dbReference type="InterPro" id="IPR004117">
    <property type="entry name" value="7tm6_olfct_rcpt"/>
</dbReference>
<dbReference type="InParanoid" id="T1HDP0"/>
<keyword evidence="12" id="KW-1185">Reference proteome</keyword>
<accession>T1HDP0</accession>
<feature type="transmembrane region" description="Helical" evidence="10">
    <location>
        <begin position="274"/>
        <end position="294"/>
    </location>
</feature>
<keyword evidence="9 10" id="KW-0807">Transducer</keyword>
<evidence type="ECO:0000256" key="7">
    <source>
        <dbReference type="ARBA" id="ARBA00023136"/>
    </source>
</evidence>
<dbReference type="Pfam" id="PF02949">
    <property type="entry name" value="7tm_6"/>
    <property type="match status" value="1"/>
</dbReference>
<evidence type="ECO:0000256" key="9">
    <source>
        <dbReference type="ARBA" id="ARBA00023224"/>
    </source>
</evidence>
<organism evidence="11 12">
    <name type="scientific">Rhodnius prolixus</name>
    <name type="common">Triatomid bug</name>
    <dbReference type="NCBI Taxonomy" id="13249"/>
    <lineage>
        <taxon>Eukaryota</taxon>
        <taxon>Metazoa</taxon>
        <taxon>Ecdysozoa</taxon>
        <taxon>Arthropoda</taxon>
        <taxon>Hexapoda</taxon>
        <taxon>Insecta</taxon>
        <taxon>Pterygota</taxon>
        <taxon>Neoptera</taxon>
        <taxon>Paraneoptera</taxon>
        <taxon>Hemiptera</taxon>
        <taxon>Heteroptera</taxon>
        <taxon>Panheteroptera</taxon>
        <taxon>Cimicomorpha</taxon>
        <taxon>Reduviidae</taxon>
        <taxon>Triatominae</taxon>
        <taxon>Rhodnius</taxon>
    </lineage>
</organism>
<keyword evidence="6 10" id="KW-1133">Transmembrane helix</keyword>
<dbReference type="FunCoup" id="T1HDP0">
    <property type="interactions" value="84"/>
</dbReference>
<keyword evidence="2" id="KW-1003">Cell membrane</keyword>
<dbReference type="GO" id="GO:0005549">
    <property type="term" value="F:odorant binding"/>
    <property type="evidence" value="ECO:0007669"/>
    <property type="project" value="InterPro"/>
</dbReference>
<name>T1HDP0_RHOPR</name>
<dbReference type="HOGENOM" id="CLU_742520_0_0_1"/>
<dbReference type="Proteomes" id="UP000015103">
    <property type="component" value="Unassembled WGS sequence"/>
</dbReference>
<keyword evidence="4 10" id="KW-0812">Transmembrane</keyword>
<feature type="transmembrane region" description="Helical" evidence="10">
    <location>
        <begin position="167"/>
        <end position="200"/>
    </location>
</feature>
<dbReference type="PANTHER" id="PTHR21137">
    <property type="entry name" value="ODORANT RECEPTOR"/>
    <property type="match status" value="1"/>
</dbReference>
<keyword evidence="8 10" id="KW-0675">Receptor</keyword>
<evidence type="ECO:0000256" key="4">
    <source>
        <dbReference type="ARBA" id="ARBA00022692"/>
    </source>
</evidence>
<evidence type="ECO:0000313" key="11">
    <source>
        <dbReference type="EnsemblMetazoa" id="RPRC002162-PA"/>
    </source>
</evidence>
<dbReference type="OMA" id="MITYAIN"/>
<evidence type="ECO:0000256" key="5">
    <source>
        <dbReference type="ARBA" id="ARBA00022725"/>
    </source>
</evidence>
<protein>
    <recommendedName>
        <fullName evidence="10">Odorant receptor</fullName>
    </recommendedName>
</protein>
<dbReference type="GeneID" id="141461485"/>
<evidence type="ECO:0000256" key="10">
    <source>
        <dbReference type="RuleBase" id="RU351113"/>
    </source>
</evidence>
<dbReference type="EnsemblMetazoa" id="RPRC002162-RA">
    <property type="protein sequence ID" value="RPRC002162-PA"/>
    <property type="gene ID" value="RPRC002162"/>
</dbReference>
<keyword evidence="3 10" id="KW-0716">Sensory transduction</keyword>
<dbReference type="PANTHER" id="PTHR21137:SF35">
    <property type="entry name" value="ODORANT RECEPTOR 19A-RELATED"/>
    <property type="match status" value="1"/>
</dbReference>